<sequence length="190" mass="21922">MTPTLIESTEFNNMNFSDMALQKAEYDYCTFTNCNFTGSDLSSITFIECVFDTCNLSNANIKNTIFRDAEFIDCKLTGVQFQDCNSFLLSFSFNNCHMQFASFYRLKLNETKFVNCNLNHSNFTETNLMASVFESCDFKHAIFDHTNLSKADLSTSENFILNPQHNNVKHTKFSKENVFGLLQHYQIDII</sequence>
<reference evidence="1 2" key="1">
    <citation type="submission" date="2019-03" db="EMBL/GenBank/DDBJ databases">
        <title>Genomic Encyclopedia of Archaeal and Bacterial Type Strains, Phase II (KMG-II): from individual species to whole genera.</title>
        <authorList>
            <person name="Goeker M."/>
        </authorList>
    </citation>
    <scope>NUCLEOTIDE SEQUENCE [LARGE SCALE GENOMIC DNA]</scope>
    <source>
        <strain evidence="1 2">DSM 28135</strain>
    </source>
</reference>
<evidence type="ECO:0000313" key="2">
    <source>
        <dbReference type="Proteomes" id="UP000294689"/>
    </source>
</evidence>
<dbReference type="PANTHER" id="PTHR42999:SF1">
    <property type="entry name" value="PENTAPEPTIDE REPEAT-CONTAINING PROTEIN"/>
    <property type="match status" value="1"/>
</dbReference>
<dbReference type="EMBL" id="SOBW01000008">
    <property type="protein sequence ID" value="TDU40588.1"/>
    <property type="molecule type" value="Genomic_DNA"/>
</dbReference>
<keyword evidence="2" id="KW-1185">Reference proteome</keyword>
<accession>A0A4R7PZY2</accession>
<dbReference type="PANTHER" id="PTHR42999">
    <property type="entry name" value="ANTIBIOTIC RESISTANCE PROTEIN MCBG"/>
    <property type="match status" value="1"/>
</dbReference>
<comment type="caution">
    <text evidence="1">The sequence shown here is derived from an EMBL/GenBank/DDBJ whole genome shotgun (WGS) entry which is preliminary data.</text>
</comment>
<proteinExistence type="predicted"/>
<dbReference type="InterPro" id="IPR001646">
    <property type="entry name" value="5peptide_repeat"/>
</dbReference>
<organism evidence="1 2">
    <name type="scientific">Gelidibacter sediminis</name>
    <dbReference type="NCBI Taxonomy" id="1608710"/>
    <lineage>
        <taxon>Bacteria</taxon>
        <taxon>Pseudomonadati</taxon>
        <taxon>Bacteroidota</taxon>
        <taxon>Flavobacteriia</taxon>
        <taxon>Flavobacteriales</taxon>
        <taxon>Flavobacteriaceae</taxon>
        <taxon>Gelidibacter</taxon>
    </lineage>
</organism>
<name>A0A4R7PZY2_9FLAO</name>
<dbReference type="Pfam" id="PF13599">
    <property type="entry name" value="Pentapeptide_4"/>
    <property type="match status" value="2"/>
</dbReference>
<dbReference type="Gene3D" id="2.160.20.80">
    <property type="entry name" value="E3 ubiquitin-protein ligase SopA"/>
    <property type="match status" value="1"/>
</dbReference>
<dbReference type="OrthoDB" id="67652at2"/>
<evidence type="ECO:0000313" key="1">
    <source>
        <dbReference type="EMBL" id="TDU40588.1"/>
    </source>
</evidence>
<gene>
    <name evidence="1" type="ORF">BXY82_2640</name>
</gene>
<dbReference type="AlphaFoldDB" id="A0A4R7PZY2"/>
<dbReference type="SUPFAM" id="SSF141571">
    <property type="entry name" value="Pentapeptide repeat-like"/>
    <property type="match status" value="1"/>
</dbReference>
<dbReference type="Proteomes" id="UP000294689">
    <property type="component" value="Unassembled WGS sequence"/>
</dbReference>
<dbReference type="RefSeq" id="WP_133758591.1">
    <property type="nucleotide sequence ID" value="NZ_SOBW01000008.1"/>
</dbReference>
<dbReference type="InterPro" id="IPR052949">
    <property type="entry name" value="PA_immunity-related"/>
</dbReference>
<protein>
    <submittedName>
        <fullName evidence="1">Uncharacterized protein YjbI with pentapeptide repeats</fullName>
    </submittedName>
</protein>